<dbReference type="PRINTS" id="PR00455">
    <property type="entry name" value="HTHTETR"/>
</dbReference>
<organism evidence="4 5">
    <name type="scientific">Pyrococcus kukulkanii</name>
    <dbReference type="NCBI Taxonomy" id="1609559"/>
    <lineage>
        <taxon>Archaea</taxon>
        <taxon>Methanobacteriati</taxon>
        <taxon>Methanobacteriota</taxon>
        <taxon>Thermococci</taxon>
        <taxon>Thermococcales</taxon>
        <taxon>Thermococcaceae</taxon>
        <taxon>Pyrococcus</taxon>
    </lineage>
</organism>
<dbReference type="STRING" id="1609559.TQ32_05245"/>
<dbReference type="PATRIC" id="fig|1609559.3.peg.1092"/>
<dbReference type="GO" id="GO:0003677">
    <property type="term" value="F:DNA binding"/>
    <property type="evidence" value="ECO:0007669"/>
    <property type="project" value="UniProtKB-UniRule"/>
</dbReference>
<sequence length="192" mass="22515">MDTREKLLHSAKKLFARKGFDRVTVDEIVRDAGVAKGTFYLYFKRKEDIIREVAIMAMPFQALSDVFKPADRENFRSLRDYLMFLGRKFFEHYSDRKLACIFFHTVSIKSSIQSLNDLHRELCSKLIKEGTRRVLEFVNIEEKKAEVLFRTFLGSLLHYLYSEDCSPIGHEEYLENLVQILTNSINNSNNSK</sequence>
<dbReference type="Gene3D" id="1.10.357.10">
    <property type="entry name" value="Tetracycline Repressor, domain 2"/>
    <property type="match status" value="1"/>
</dbReference>
<evidence type="ECO:0000256" key="2">
    <source>
        <dbReference type="PROSITE-ProRule" id="PRU00335"/>
    </source>
</evidence>
<feature type="domain" description="HTH tetR-type" evidence="3">
    <location>
        <begin position="1"/>
        <end position="61"/>
    </location>
</feature>
<reference evidence="5" key="1">
    <citation type="submission" date="2015-02" db="EMBL/GenBank/DDBJ databases">
        <title>Pyrococcus kukulkanii sp. nov., a novel hyperthermophilic archaeon isolated from a deep-sea hydrothermal vent at the Guaymas Basin.</title>
        <authorList>
            <person name="Oger P.M."/>
            <person name="Callac N."/>
            <person name="Jebbar M."/>
            <person name="Godfroy A."/>
        </authorList>
    </citation>
    <scope>NUCLEOTIDE SEQUENCE [LARGE SCALE GENOMIC DNA]</scope>
    <source>
        <strain evidence="5">NCB100</strain>
    </source>
</reference>
<dbReference type="OrthoDB" id="135877at2157"/>
<dbReference type="Proteomes" id="UP000070587">
    <property type="component" value="Chromosome"/>
</dbReference>
<dbReference type="PROSITE" id="PS50977">
    <property type="entry name" value="HTH_TETR_2"/>
    <property type="match status" value="1"/>
</dbReference>
<dbReference type="InterPro" id="IPR001647">
    <property type="entry name" value="HTH_TetR"/>
</dbReference>
<name>A0A127B9A7_9EURY</name>
<evidence type="ECO:0000313" key="4">
    <source>
        <dbReference type="EMBL" id="AMM53950.1"/>
    </source>
</evidence>
<feature type="DNA-binding region" description="H-T-H motif" evidence="2">
    <location>
        <begin position="24"/>
        <end position="43"/>
    </location>
</feature>
<dbReference type="InterPro" id="IPR009057">
    <property type="entry name" value="Homeodomain-like_sf"/>
</dbReference>
<proteinExistence type="predicted"/>
<dbReference type="SUPFAM" id="SSF46689">
    <property type="entry name" value="Homeodomain-like"/>
    <property type="match status" value="1"/>
</dbReference>
<protein>
    <recommendedName>
        <fullName evidence="3">HTH tetR-type domain-containing protein</fullName>
    </recommendedName>
</protein>
<dbReference type="Pfam" id="PF00440">
    <property type="entry name" value="TetR_N"/>
    <property type="match status" value="1"/>
</dbReference>
<evidence type="ECO:0000259" key="3">
    <source>
        <dbReference type="PROSITE" id="PS50977"/>
    </source>
</evidence>
<keyword evidence="1 2" id="KW-0238">DNA-binding</keyword>
<gene>
    <name evidence="4" type="ORF">TQ32_05245</name>
</gene>
<evidence type="ECO:0000256" key="1">
    <source>
        <dbReference type="ARBA" id="ARBA00023125"/>
    </source>
</evidence>
<reference evidence="4 5" key="2">
    <citation type="journal article" date="2016" name="Int. J. Syst. Evol. Microbiol.">
        <title>Pyrococcus kukulkanii sp. nov., a hyperthermophilic, piezophilic archaeon isolated from a deep-sea hydrothermal vent.</title>
        <authorList>
            <person name="Callac N."/>
            <person name="Oger P."/>
            <person name="Lesongeur F."/>
            <person name="Rattray J.E."/>
            <person name="Vannier P."/>
            <person name="Michoud G."/>
            <person name="Beauverger M."/>
            <person name="Gayet N."/>
            <person name="Rouxel O."/>
            <person name="Jebbar M."/>
            <person name="Godfroy A."/>
        </authorList>
    </citation>
    <scope>NUCLEOTIDE SEQUENCE [LARGE SCALE GENOMIC DNA]</scope>
    <source>
        <strain evidence="4 5">NCB100</strain>
    </source>
</reference>
<dbReference type="EMBL" id="CP010835">
    <property type="protein sequence ID" value="AMM53950.1"/>
    <property type="molecule type" value="Genomic_DNA"/>
</dbReference>
<dbReference type="GeneID" id="28491218"/>
<evidence type="ECO:0000313" key="5">
    <source>
        <dbReference type="Proteomes" id="UP000070587"/>
    </source>
</evidence>
<dbReference type="KEGG" id="pyc:TQ32_05245"/>
<dbReference type="RefSeq" id="WP_068321940.1">
    <property type="nucleotide sequence ID" value="NZ_CP010835.1"/>
</dbReference>
<dbReference type="InterPro" id="IPR050624">
    <property type="entry name" value="HTH-type_Tx_Regulator"/>
</dbReference>
<dbReference type="PANTHER" id="PTHR43479:SF11">
    <property type="entry name" value="ACREF_ENVCD OPERON REPRESSOR-RELATED"/>
    <property type="match status" value="1"/>
</dbReference>
<accession>A0A127B9A7</accession>
<dbReference type="PANTHER" id="PTHR43479">
    <property type="entry name" value="ACREF/ENVCD OPERON REPRESSOR-RELATED"/>
    <property type="match status" value="1"/>
</dbReference>
<dbReference type="AlphaFoldDB" id="A0A127B9A7"/>